<evidence type="ECO:0000259" key="3">
    <source>
        <dbReference type="PROSITE" id="PS50025"/>
    </source>
</evidence>
<comment type="caution">
    <text evidence="1">Lacks conserved residue(s) required for the propagation of feature annotation.</text>
</comment>
<name>A0A0L7L720_OPEBR</name>
<dbReference type="STRING" id="104452.A0A0L7L720"/>
<keyword evidence="5" id="KW-1185">Reference proteome</keyword>
<dbReference type="PANTHER" id="PTHR15036:SF49">
    <property type="entry name" value="AXOTACTIN"/>
    <property type="match status" value="1"/>
</dbReference>
<accession>A0A0L7L720</accession>
<comment type="caution">
    <text evidence="4">The sequence shown here is derived from an EMBL/GenBank/DDBJ whole genome shotgun (WGS) entry which is preliminary data.</text>
</comment>
<feature type="domain" description="Laminin G" evidence="3">
    <location>
        <begin position="836"/>
        <end position="1009"/>
    </location>
</feature>
<dbReference type="GO" id="GO:0016020">
    <property type="term" value="C:membrane"/>
    <property type="evidence" value="ECO:0007669"/>
    <property type="project" value="UniProtKB-SubCell"/>
</dbReference>
<dbReference type="InterPro" id="IPR013320">
    <property type="entry name" value="ConA-like_dom_sf"/>
</dbReference>
<feature type="non-terminal residue" evidence="4">
    <location>
        <position position="1309"/>
    </location>
</feature>
<dbReference type="PANTHER" id="PTHR15036">
    <property type="entry name" value="PIKACHURIN-LIKE PROTEIN"/>
    <property type="match status" value="1"/>
</dbReference>
<dbReference type="Pfam" id="PF02210">
    <property type="entry name" value="Laminin_G_2"/>
    <property type="match status" value="2"/>
</dbReference>
<dbReference type="InterPro" id="IPR001791">
    <property type="entry name" value="Laminin_G"/>
</dbReference>
<dbReference type="Proteomes" id="UP000037510">
    <property type="component" value="Unassembled WGS sequence"/>
</dbReference>
<feature type="non-terminal residue" evidence="4">
    <location>
        <position position="1"/>
    </location>
</feature>
<evidence type="ECO:0000256" key="1">
    <source>
        <dbReference type="PROSITE-ProRule" id="PRU00122"/>
    </source>
</evidence>
<dbReference type="EMBL" id="JTDY01002576">
    <property type="protein sequence ID" value="KOB71165.1"/>
    <property type="molecule type" value="Genomic_DNA"/>
</dbReference>
<sequence length="1309" mass="141874">LFQLAQTVWSADDAVTALQGRVKPRLAAVRDIGLRCRLVLEDVTNLSSHNLTDDIGASLLRTQTLSIRFPTLAAELEVLTLAAEEKEGILYNLTPAYRQNLFAGTRAAASLGVTAAQAWANVAAGVREAQAQADQATRNVAAAAALARGPTPMERVAAKGKVASETLRRRGKEVLAKAEELRTQLDHLRRGADVVSVVLRGVGWQERDLGARPVARVAETLAAADEQADRVYATTRALYDEASELRRKVRYSLRRQLAELQKHGDTALGAAQEHVSQIRGNTVRGAETAEALATAAAARARQHDAAAATLSPALRALRDKVLRAKHAADSISVSLTSVFGAAGCSRGYSVSSASGAVSRIALAVSFENTVRDGPLLSVLDNTQDKERYMKLSVDNKRLHMAWDLGAGEGIIIHPEALQPTHDDADHTSYRIEIERIWNTVHLKVERAGGSGVTASNSSSTSAVSLTSSQLWLGAPSGVGLPGCVHALYADDNTVGLWNFHEQPKEAQCTGCTQRWYGVSRGGEPTMVWFNGRGYAELRRSRLRPADRRQFSIAFTFRTRDENALLFSAVDVANNRSVSVVLRACRVEFIVQYSGARLRIAAGGAHCDNRPKHVQAIRVFATNKLEKVTSESALSPGSLRVNGEETLGSPSPPVQTENPDGLLLFRAPANLSDNEVDDDDGDDKHYLALVMVAGELKVIAAAGKDEVRLKANGTKFDDKRLHTLRLVRDQKKQVASGVLPGNAYPARSGGLYLGGTAGQGAKEKRIPEVGFKGTVADFVVDSKLIGLETALKWSKAQLGRGEQSPRAPPRAEPRALHALNDNSPCTKTPSFTVEAGAVKFGDARWSHAMLRTPRRAAVLAVTLQIRTYAEDGLLLLGSKNKPKHYTALVVRDGRLRLVVRGRKRKEVALPSNITTGEWKSVSMRVSRAHAWVQTSGGGAGAESSTLHVAAAARAQRLYVGGMPPPPTLPNIPKSIVRLGGFRGCVRRVAVNSRAEDLVRDERAHRGVGQCFPNVERGAYFGGESHIFHHHRAEDLVRDERAHRGVGQCFPNVERGAYFGGESHIFHHHRAEDLVRDERAHRGVGQCFPNVERGAYFGGESHIFHHHRAEDLVRDERAHRGVGQCFPNVERGAYFGGESHIFHHHRAEDLVRDERAHRGGGQCFPNVERGAYFGGDAYASWSSTWSSNGGGSDSALELALSFRTTEPGGVLLAATGLLLEVNDGAVKGIIDTTEGGKANFKGCIRDVTIGTQTKQWNDMESLHNGIIDTTEGGKANFKGCIRDVTIGTQTKQWNDMESLHNVLMDSCPISQ</sequence>
<gene>
    <name evidence="4" type="ORF">OBRU01_13791</name>
</gene>
<dbReference type="SMART" id="SM00282">
    <property type="entry name" value="LamG"/>
    <property type="match status" value="3"/>
</dbReference>
<dbReference type="Gene3D" id="2.60.120.200">
    <property type="match status" value="5"/>
</dbReference>
<dbReference type="PROSITE" id="PS50025">
    <property type="entry name" value="LAM_G_DOMAIN"/>
    <property type="match status" value="3"/>
</dbReference>
<evidence type="ECO:0000313" key="5">
    <source>
        <dbReference type="Proteomes" id="UP000037510"/>
    </source>
</evidence>
<protein>
    <recommendedName>
        <fullName evidence="3">Laminin G domain-containing protein</fullName>
    </recommendedName>
</protein>
<feature type="region of interest" description="Disordered" evidence="2">
    <location>
        <begin position="630"/>
        <end position="655"/>
    </location>
</feature>
<feature type="domain" description="Laminin G" evidence="3">
    <location>
        <begin position="622"/>
        <end position="824"/>
    </location>
</feature>
<evidence type="ECO:0000256" key="2">
    <source>
        <dbReference type="SAM" id="MobiDB-lite"/>
    </source>
</evidence>
<proteinExistence type="predicted"/>
<dbReference type="InterPro" id="IPR050372">
    <property type="entry name" value="Neurexin-related_CASP"/>
</dbReference>
<dbReference type="SUPFAM" id="SSF49899">
    <property type="entry name" value="Concanavalin A-like lectins/glucanases"/>
    <property type="match status" value="5"/>
</dbReference>
<dbReference type="CDD" id="cd00110">
    <property type="entry name" value="LamG"/>
    <property type="match status" value="3"/>
</dbReference>
<organism evidence="4 5">
    <name type="scientific">Operophtera brumata</name>
    <name type="common">Winter moth</name>
    <name type="synonym">Phalaena brumata</name>
    <dbReference type="NCBI Taxonomy" id="104452"/>
    <lineage>
        <taxon>Eukaryota</taxon>
        <taxon>Metazoa</taxon>
        <taxon>Ecdysozoa</taxon>
        <taxon>Arthropoda</taxon>
        <taxon>Hexapoda</taxon>
        <taxon>Insecta</taxon>
        <taxon>Pterygota</taxon>
        <taxon>Neoptera</taxon>
        <taxon>Endopterygota</taxon>
        <taxon>Lepidoptera</taxon>
        <taxon>Glossata</taxon>
        <taxon>Ditrysia</taxon>
        <taxon>Geometroidea</taxon>
        <taxon>Geometridae</taxon>
        <taxon>Larentiinae</taxon>
        <taxon>Operophtera</taxon>
    </lineage>
</organism>
<evidence type="ECO:0000313" key="4">
    <source>
        <dbReference type="EMBL" id="KOB71165.1"/>
    </source>
</evidence>
<reference evidence="4 5" key="1">
    <citation type="journal article" date="2015" name="Genome Biol. Evol.">
        <title>The genome of winter moth (Operophtera brumata) provides a genomic perspective on sexual dimorphism and phenology.</title>
        <authorList>
            <person name="Derks M.F."/>
            <person name="Smit S."/>
            <person name="Salis L."/>
            <person name="Schijlen E."/>
            <person name="Bossers A."/>
            <person name="Mateman C."/>
            <person name="Pijl A.S."/>
            <person name="de Ridder D."/>
            <person name="Groenen M.A."/>
            <person name="Visser M.E."/>
            <person name="Megens H.J."/>
        </authorList>
    </citation>
    <scope>NUCLEOTIDE SEQUENCE [LARGE SCALE GENOMIC DNA]</scope>
    <source>
        <strain evidence="4">WM2013NL</strain>
        <tissue evidence="4">Head and thorax</tissue>
    </source>
</reference>
<feature type="region of interest" description="Disordered" evidence="2">
    <location>
        <begin position="795"/>
        <end position="822"/>
    </location>
</feature>
<feature type="domain" description="Laminin G" evidence="3">
    <location>
        <begin position="337"/>
        <end position="511"/>
    </location>
</feature>